<dbReference type="RefSeq" id="XP_009176498.1">
    <property type="nucleotide sequence ID" value="XM_009178234.1"/>
</dbReference>
<feature type="region of interest" description="Disordered" evidence="1">
    <location>
        <begin position="1"/>
        <end position="56"/>
    </location>
</feature>
<name>A0A074YYM8_OPIVI</name>
<accession>A0A074YYM8</accession>
<dbReference type="KEGG" id="ovi:T265_11554"/>
<evidence type="ECO:0000313" key="3">
    <source>
        <dbReference type="Proteomes" id="UP000054324"/>
    </source>
</evidence>
<reference evidence="2 3" key="1">
    <citation type="submission" date="2013-11" db="EMBL/GenBank/DDBJ databases">
        <title>Opisthorchis viverrini - life in the bile duct.</title>
        <authorList>
            <person name="Young N.D."/>
            <person name="Nagarajan N."/>
            <person name="Lin S.J."/>
            <person name="Korhonen P.K."/>
            <person name="Jex A.R."/>
            <person name="Hall R.S."/>
            <person name="Safavi-Hemami H."/>
            <person name="Kaewkong W."/>
            <person name="Bertrand D."/>
            <person name="Gao S."/>
            <person name="Seet Q."/>
            <person name="Wongkham S."/>
            <person name="Teh B.T."/>
            <person name="Wongkham C."/>
            <person name="Intapan P.M."/>
            <person name="Maleewong W."/>
            <person name="Yang X."/>
            <person name="Hu M."/>
            <person name="Wang Z."/>
            <person name="Hofmann A."/>
            <person name="Sternberg P.W."/>
            <person name="Tan P."/>
            <person name="Wang J."/>
            <person name="Gasser R.B."/>
        </authorList>
    </citation>
    <scope>NUCLEOTIDE SEQUENCE [LARGE SCALE GENOMIC DNA]</scope>
</reference>
<dbReference type="CTD" id="20325722"/>
<protein>
    <submittedName>
        <fullName evidence="2">Uncharacterized protein</fullName>
    </submittedName>
</protein>
<dbReference type="Proteomes" id="UP000054324">
    <property type="component" value="Unassembled WGS sequence"/>
</dbReference>
<evidence type="ECO:0000313" key="2">
    <source>
        <dbReference type="EMBL" id="KER19758.1"/>
    </source>
</evidence>
<feature type="region of interest" description="Disordered" evidence="1">
    <location>
        <begin position="102"/>
        <end position="142"/>
    </location>
</feature>
<keyword evidence="3" id="KW-1185">Reference proteome</keyword>
<dbReference type="AlphaFoldDB" id="A0A074YYM8"/>
<feature type="compositionally biased region" description="Polar residues" evidence="1">
    <location>
        <begin position="20"/>
        <end position="33"/>
    </location>
</feature>
<dbReference type="EMBL" id="KL597143">
    <property type="protein sequence ID" value="KER19758.1"/>
    <property type="molecule type" value="Genomic_DNA"/>
</dbReference>
<evidence type="ECO:0000256" key="1">
    <source>
        <dbReference type="SAM" id="MobiDB-lite"/>
    </source>
</evidence>
<proteinExistence type="predicted"/>
<sequence>MVDDVEDCDGKVMSLEMPQPVSTSDTSRNSIVRPTSEIPINRREANTSADEVGGAQDPSLLLFSNYRRSVTECTEHSNRMKSNLQCPNIQCVCNRNNGIPEAFGSGAGSKNPDATGRRLATGSVPRANRSLALGSTNKRPVF</sequence>
<gene>
    <name evidence="2" type="ORF">T265_11554</name>
</gene>
<dbReference type="GeneID" id="20325722"/>
<feature type="compositionally biased region" description="Polar residues" evidence="1">
    <location>
        <begin position="133"/>
        <end position="142"/>
    </location>
</feature>
<organism evidence="2 3">
    <name type="scientific">Opisthorchis viverrini</name>
    <name type="common">Southeast Asian liver fluke</name>
    <dbReference type="NCBI Taxonomy" id="6198"/>
    <lineage>
        <taxon>Eukaryota</taxon>
        <taxon>Metazoa</taxon>
        <taxon>Spiralia</taxon>
        <taxon>Lophotrochozoa</taxon>
        <taxon>Platyhelminthes</taxon>
        <taxon>Trematoda</taxon>
        <taxon>Digenea</taxon>
        <taxon>Opisthorchiida</taxon>
        <taxon>Opisthorchiata</taxon>
        <taxon>Opisthorchiidae</taxon>
        <taxon>Opisthorchis</taxon>
    </lineage>
</organism>